<name>A0ABT4IE42_9EURY</name>
<dbReference type="InterPro" id="IPR027417">
    <property type="entry name" value="P-loop_NTPase"/>
</dbReference>
<comment type="caution">
    <text evidence="2">The sequence shown here is derived from an EMBL/GenBank/DDBJ whole genome shotgun (WGS) entry which is preliminary data.</text>
</comment>
<dbReference type="Gene3D" id="3.40.50.300">
    <property type="entry name" value="P-loop containing nucleotide triphosphate hydrolases"/>
    <property type="match status" value="2"/>
</dbReference>
<accession>A0ABT4IE42</accession>
<reference evidence="2" key="1">
    <citation type="submission" date="2022-12" db="EMBL/GenBank/DDBJ databases">
        <title>Isolation and characterisation of novel Methanocorpusculum spp. from native Australian herbivores indicates the genus is ancestrally host-associated.</title>
        <authorList>
            <person name="Volmer J.G."/>
            <person name="Soo R.M."/>
            <person name="Evans P.N."/>
            <person name="Hoedt E.C."/>
            <person name="Astorga Alsina A.L."/>
            <person name="Woodcroft B.J."/>
            <person name="Tyson G.W."/>
            <person name="Hugenholtz P."/>
            <person name="Morrison M."/>
        </authorList>
    </citation>
    <scope>NUCLEOTIDE SEQUENCE</scope>
    <source>
        <strain evidence="2">MG</strain>
    </source>
</reference>
<dbReference type="RefSeq" id="WP_268924227.1">
    <property type="nucleotide sequence ID" value="NZ_JAPTGB010000003.1"/>
</dbReference>
<sequence>MLKKVEISGLRHFAEYAVPVEGLLVFYGKNGAGKSSIAVAFEMLSAIAGRSLGDWTGVFGNCGALFHFGSECTKEIVLCVQRGRESYRAVLVRDPKDAERLILSREQLVVQDQKDDTQLEKIEVGTGERESIFGVPVEPELRDVYPIMREMDRWWIGHLVPSAMRKPETNDTGRQLYPTGRNLEACVLRFAAGIPEAFSSVEAAVAQVEPEFVRFVIVDEGGHKRLMWESTARAMLIPYQYFSEGTLRLLAYAVLFSSPDLPEAIVIDDIETALDDDHIEVLMRIVRDAGKRTNIVLTTRSEKVAVCAGAAVREI</sequence>
<dbReference type="Proteomes" id="UP001141422">
    <property type="component" value="Unassembled WGS sequence"/>
</dbReference>
<evidence type="ECO:0000259" key="1">
    <source>
        <dbReference type="Pfam" id="PF13304"/>
    </source>
</evidence>
<protein>
    <recommendedName>
        <fullName evidence="1">ATPase AAA-type core domain-containing protein</fullName>
    </recommendedName>
</protein>
<keyword evidence="3" id="KW-1185">Reference proteome</keyword>
<dbReference type="InterPro" id="IPR003959">
    <property type="entry name" value="ATPase_AAA_core"/>
</dbReference>
<dbReference type="EMBL" id="JAPTGB010000003">
    <property type="protein sequence ID" value="MCZ0860003.1"/>
    <property type="molecule type" value="Genomic_DNA"/>
</dbReference>
<dbReference type="PANTHER" id="PTHR32182:SF22">
    <property type="entry name" value="ATP-DEPENDENT ENDONUCLEASE, OLD FAMILY-RELATED"/>
    <property type="match status" value="1"/>
</dbReference>
<dbReference type="SUPFAM" id="SSF52540">
    <property type="entry name" value="P-loop containing nucleoside triphosphate hydrolases"/>
    <property type="match status" value="1"/>
</dbReference>
<gene>
    <name evidence="2" type="ORF">O0S10_02010</name>
</gene>
<dbReference type="PANTHER" id="PTHR32182">
    <property type="entry name" value="DNA REPLICATION AND REPAIR PROTEIN RECF"/>
    <property type="match status" value="1"/>
</dbReference>
<organism evidence="2 3">
    <name type="scientific">Methanocorpusculum petauri</name>
    <dbReference type="NCBI Taxonomy" id="3002863"/>
    <lineage>
        <taxon>Archaea</taxon>
        <taxon>Methanobacteriati</taxon>
        <taxon>Methanobacteriota</taxon>
        <taxon>Stenosarchaea group</taxon>
        <taxon>Methanomicrobia</taxon>
        <taxon>Methanomicrobiales</taxon>
        <taxon>Methanocorpusculaceae</taxon>
        <taxon>Methanocorpusculum</taxon>
    </lineage>
</organism>
<dbReference type="Pfam" id="PF13304">
    <property type="entry name" value="AAA_21"/>
    <property type="match status" value="1"/>
</dbReference>
<proteinExistence type="predicted"/>
<feature type="domain" description="ATPase AAA-type core" evidence="1">
    <location>
        <begin position="236"/>
        <end position="299"/>
    </location>
</feature>
<evidence type="ECO:0000313" key="3">
    <source>
        <dbReference type="Proteomes" id="UP001141422"/>
    </source>
</evidence>
<evidence type="ECO:0000313" key="2">
    <source>
        <dbReference type="EMBL" id="MCZ0860003.1"/>
    </source>
</evidence>